<dbReference type="InterPro" id="IPR032710">
    <property type="entry name" value="NTF2-like_dom_sf"/>
</dbReference>
<dbReference type="RefSeq" id="WP_242938605.1">
    <property type="nucleotide sequence ID" value="NZ_CP094326.1"/>
</dbReference>
<proteinExistence type="predicted"/>
<dbReference type="Proteomes" id="UP000829476">
    <property type="component" value="Chromosome"/>
</dbReference>
<reference evidence="1 2" key="1">
    <citation type="journal article" date="2018" name="Int. J. Syst. Evol. Microbiol.">
        <title>Zhouia spongiae sp. nov., isolated from a marine sponge.</title>
        <authorList>
            <person name="Zhuang L."/>
            <person name="Lin B."/>
            <person name="Qin F."/>
            <person name="Luo L."/>
        </authorList>
    </citation>
    <scope>NUCLEOTIDE SEQUENCE [LARGE SCALE GENOMIC DNA]</scope>
    <source>
        <strain evidence="1 2">HN-Y44</strain>
    </source>
</reference>
<evidence type="ECO:0000313" key="2">
    <source>
        <dbReference type="Proteomes" id="UP000829476"/>
    </source>
</evidence>
<evidence type="ECO:0000313" key="1">
    <source>
        <dbReference type="EMBL" id="UNZ00238.1"/>
    </source>
</evidence>
<dbReference type="SUPFAM" id="SSF54427">
    <property type="entry name" value="NTF2-like"/>
    <property type="match status" value="1"/>
</dbReference>
<keyword evidence="2" id="KW-1185">Reference proteome</keyword>
<sequence length="107" mass="12747">MDLSIITNEYIRSAIQSLQNNNINEWYNHFTDDTVFTDDGRTLDFRKFFDNAFDKKEKFLEIDTVENDGKTIYGNFHAGQWGTFRVYFKFHENLNGKFDRLDIGQTK</sequence>
<evidence type="ECO:0008006" key="3">
    <source>
        <dbReference type="Google" id="ProtNLM"/>
    </source>
</evidence>
<dbReference type="EMBL" id="CP094326">
    <property type="protein sequence ID" value="UNZ00238.1"/>
    <property type="molecule type" value="Genomic_DNA"/>
</dbReference>
<name>A0ABY3YQX1_9FLAO</name>
<protein>
    <recommendedName>
        <fullName evidence="3">Nuclear transport factor 2 family protein</fullName>
    </recommendedName>
</protein>
<organism evidence="1 2">
    <name type="scientific">Zhouia spongiae</name>
    <dbReference type="NCBI Taxonomy" id="2202721"/>
    <lineage>
        <taxon>Bacteria</taxon>
        <taxon>Pseudomonadati</taxon>
        <taxon>Bacteroidota</taxon>
        <taxon>Flavobacteriia</taxon>
        <taxon>Flavobacteriales</taxon>
        <taxon>Flavobacteriaceae</taxon>
        <taxon>Zhouia</taxon>
    </lineage>
</organism>
<accession>A0ABY3YQX1</accession>
<gene>
    <name evidence="1" type="ORF">MQE36_07810</name>
</gene>